<gene>
    <name evidence="3" type="ORF">PBY51_016423</name>
</gene>
<dbReference type="Proteomes" id="UP001346869">
    <property type="component" value="Unassembled WGS sequence"/>
</dbReference>
<organism evidence="3 4">
    <name type="scientific">Eleginops maclovinus</name>
    <name type="common">Patagonian blennie</name>
    <name type="synonym">Eleginus maclovinus</name>
    <dbReference type="NCBI Taxonomy" id="56733"/>
    <lineage>
        <taxon>Eukaryota</taxon>
        <taxon>Metazoa</taxon>
        <taxon>Chordata</taxon>
        <taxon>Craniata</taxon>
        <taxon>Vertebrata</taxon>
        <taxon>Euteleostomi</taxon>
        <taxon>Actinopterygii</taxon>
        <taxon>Neopterygii</taxon>
        <taxon>Teleostei</taxon>
        <taxon>Neoteleostei</taxon>
        <taxon>Acanthomorphata</taxon>
        <taxon>Eupercaria</taxon>
        <taxon>Perciformes</taxon>
        <taxon>Notothenioidei</taxon>
        <taxon>Eleginopidae</taxon>
        <taxon>Eleginops</taxon>
    </lineage>
</organism>
<dbReference type="AlphaFoldDB" id="A0AAN7XR52"/>
<name>A0AAN7XR52_ELEMC</name>
<evidence type="ECO:0000313" key="4">
    <source>
        <dbReference type="Proteomes" id="UP001346869"/>
    </source>
</evidence>
<sequence length="348" mass="38476">MAGPRQSSLKSFFLKDATTPDATHKRGAAAAAAAADDDRSVPVPDVPIPPPEKRQKSRVFRSDWGEKFTWLRCEVVSGKETMFCSHCEKAGRRNGFTNGSTNLRMSALIEHSQSNDHVSALHLKPQQVVMKSHCEKATETSKKKLSSQLKIVFHMATHVIPSNQFVAQTELLRALEAPDFVTTDGIYHHSDCVDDMEKALEDVVMNQKQEKIKRSDFVGLIIDETVNITVNKKLIVYLKLEREGKVETCFLGNYDVDCGNARCIYDRLVAVLREIDVELSRVIGLGSDGASVMMGRHGGVGALLKQVNPFSIQVHCVAHRAALAALDAEKSVDNITSYKNTISSVYSF</sequence>
<dbReference type="PANTHER" id="PTHR46880:SF6">
    <property type="entry name" value="U1-TYPE DOMAIN-CONTAINING PROTEIN"/>
    <property type="match status" value="1"/>
</dbReference>
<dbReference type="Pfam" id="PF25431">
    <property type="entry name" value="zf-C17orf113"/>
    <property type="match status" value="1"/>
</dbReference>
<keyword evidence="4" id="KW-1185">Reference proteome</keyword>
<dbReference type="EMBL" id="JAUZQC010000010">
    <property type="protein sequence ID" value="KAK5865245.1"/>
    <property type="molecule type" value="Genomic_DNA"/>
</dbReference>
<protein>
    <recommendedName>
        <fullName evidence="2">C17orf113 probable zinc finger domain-containing protein</fullName>
    </recommendedName>
</protein>
<reference evidence="3 4" key="1">
    <citation type="journal article" date="2023" name="Genes (Basel)">
        <title>Chromosome-Level Genome Assembly and Circadian Gene Repertoire of the Patagonia Blennie Eleginops maclovinus-The Closest Ancestral Proxy of Antarctic Cryonotothenioids.</title>
        <authorList>
            <person name="Cheng C.C."/>
            <person name="Rivera-Colon A.G."/>
            <person name="Minhas B.F."/>
            <person name="Wilson L."/>
            <person name="Rayamajhi N."/>
            <person name="Vargas-Chacoff L."/>
            <person name="Catchen J.M."/>
        </authorList>
    </citation>
    <scope>NUCLEOTIDE SEQUENCE [LARGE SCALE GENOMIC DNA]</scope>
    <source>
        <strain evidence="3">JMC-PN-2008</strain>
    </source>
</reference>
<dbReference type="InterPro" id="IPR057456">
    <property type="entry name" value="Znf_C17orf113"/>
</dbReference>
<proteinExistence type="predicted"/>
<comment type="caution">
    <text evidence="3">The sequence shown here is derived from an EMBL/GenBank/DDBJ whole genome shotgun (WGS) entry which is preliminary data.</text>
</comment>
<evidence type="ECO:0000256" key="1">
    <source>
        <dbReference type="SAM" id="MobiDB-lite"/>
    </source>
</evidence>
<evidence type="ECO:0000259" key="2">
    <source>
        <dbReference type="Pfam" id="PF25431"/>
    </source>
</evidence>
<dbReference type="PANTHER" id="PTHR46880">
    <property type="entry name" value="RAS-ASSOCIATING DOMAIN-CONTAINING PROTEIN"/>
    <property type="match status" value="1"/>
</dbReference>
<feature type="region of interest" description="Disordered" evidence="1">
    <location>
        <begin position="20"/>
        <end position="58"/>
    </location>
</feature>
<evidence type="ECO:0000313" key="3">
    <source>
        <dbReference type="EMBL" id="KAK5865245.1"/>
    </source>
</evidence>
<feature type="domain" description="C17orf113 probable zinc finger" evidence="2">
    <location>
        <begin position="68"/>
        <end position="126"/>
    </location>
</feature>
<accession>A0AAN7XR52</accession>
<reference evidence="3 4" key="2">
    <citation type="journal article" date="2023" name="Mol. Biol. Evol.">
        <title>Genomics of Secondarily Temperate Adaptation in the Only Non-Antarctic Icefish.</title>
        <authorList>
            <person name="Rivera-Colon A.G."/>
            <person name="Rayamajhi N."/>
            <person name="Minhas B.F."/>
            <person name="Madrigal G."/>
            <person name="Bilyk K.T."/>
            <person name="Yoon V."/>
            <person name="Hune M."/>
            <person name="Gregory S."/>
            <person name="Cheng C.H.C."/>
            <person name="Catchen J.M."/>
        </authorList>
    </citation>
    <scope>NUCLEOTIDE SEQUENCE [LARGE SCALE GENOMIC DNA]</scope>
    <source>
        <strain evidence="3">JMC-PN-2008</strain>
    </source>
</reference>